<dbReference type="Proteomes" id="UP000038010">
    <property type="component" value="Unassembled WGS sequence"/>
</dbReference>
<evidence type="ECO:0000256" key="4">
    <source>
        <dbReference type="ARBA" id="ARBA00044511"/>
    </source>
</evidence>
<keyword evidence="8" id="KW-1185">Reference proteome</keyword>
<feature type="region of interest" description="Disordered" evidence="6">
    <location>
        <begin position="854"/>
        <end position="876"/>
    </location>
</feature>
<evidence type="ECO:0000256" key="5">
    <source>
        <dbReference type="PROSITE-ProRule" id="PRU00708"/>
    </source>
</evidence>
<evidence type="ECO:0000256" key="1">
    <source>
        <dbReference type="ARBA" id="ARBA00006192"/>
    </source>
</evidence>
<comment type="similarity">
    <text evidence="1">Belongs to the CCM1 family.</text>
</comment>
<dbReference type="STRING" id="1664694.A0A0N1H8U8"/>
<dbReference type="AlphaFoldDB" id="A0A0N1H8U8"/>
<dbReference type="EMBL" id="LFJN01000005">
    <property type="protein sequence ID" value="KPI43570.1"/>
    <property type="molecule type" value="Genomic_DNA"/>
</dbReference>
<evidence type="ECO:0000313" key="8">
    <source>
        <dbReference type="Proteomes" id="UP000038010"/>
    </source>
</evidence>
<dbReference type="GeneID" id="28739111"/>
<keyword evidence="2" id="KW-0677">Repeat</keyword>
<evidence type="ECO:0000256" key="2">
    <source>
        <dbReference type="ARBA" id="ARBA00022737"/>
    </source>
</evidence>
<dbReference type="OrthoDB" id="1882346at2759"/>
<organism evidence="7 8">
    <name type="scientific">Cyphellophora attinorum</name>
    <dbReference type="NCBI Taxonomy" id="1664694"/>
    <lineage>
        <taxon>Eukaryota</taxon>
        <taxon>Fungi</taxon>
        <taxon>Dikarya</taxon>
        <taxon>Ascomycota</taxon>
        <taxon>Pezizomycotina</taxon>
        <taxon>Eurotiomycetes</taxon>
        <taxon>Chaetothyriomycetidae</taxon>
        <taxon>Chaetothyriales</taxon>
        <taxon>Cyphellophoraceae</taxon>
        <taxon>Cyphellophora</taxon>
    </lineage>
</organism>
<dbReference type="InterPro" id="IPR002885">
    <property type="entry name" value="PPR_rpt"/>
</dbReference>
<gene>
    <name evidence="7" type="ORF">AB675_6907</name>
</gene>
<evidence type="ECO:0000313" key="7">
    <source>
        <dbReference type="EMBL" id="KPI43570.1"/>
    </source>
</evidence>
<proteinExistence type="inferred from homology"/>
<dbReference type="InterPro" id="IPR011990">
    <property type="entry name" value="TPR-like_helical_dom_sf"/>
</dbReference>
<comment type="function">
    <text evidence="3">Regulates mitochondrial small subunit maturation by controlling 15S rRNA 5'-end processing. Localizes to the 5' precursor of the 15S rRNA in a position that is subsequently occupied by mS47 in the mature yeast mtSSU. Uses structure and sequence-specific RNA recognition, binding to a single-stranded region of the precursor and specifically recognizing bases -6 to -1. The exchange of Ccm1 for mS47 is coupled to the irreversible removal of precursor rRNA that is accompanied by conformational changes of the mitoribosomal proteins uS5m and mS26. These conformational changes signal completion of 5'-end rRNA processing through protection of the mature 5'-end of the 15S rRNA and stabilization of mS47. The removal of the 5' precursor together with the dissociation of Ccm1 may be catalyzed by the 5'-3' exoribonuclease Pet127. Involved in the specific removal of group I introns in mitochondrial encoded transcripts.</text>
</comment>
<evidence type="ECO:0000256" key="6">
    <source>
        <dbReference type="SAM" id="MobiDB-lite"/>
    </source>
</evidence>
<dbReference type="PANTHER" id="PTHR47447:SF23">
    <property type="entry name" value="PENTACOTRIPEPTIDE-REPEAT REGION OF PRORP DOMAIN-CONTAINING PROTEIN"/>
    <property type="match status" value="1"/>
</dbReference>
<accession>A0A0N1H8U8</accession>
<sequence length="904" mass="100627">MLERAAAYIDPVTQVIIQRGDVPFRSSRLLTRGFFRHGAAAAVDTPPWWPLYLETVRQVPYGQSKQCLKTKREAVVVPKHSRRSRPRCVQSTTSAKATRSSIGSRTYSAGTATAPQRGSNGQVVGDRAEAEHNEHYEAEDEEDQVGDQKDKIMRQTQHLYDNPSEGIYEDVEVNESRMDGAREAALDPSHPASVRNLADMQSKSAAQIELETLLTLDASRRAAHNRKSSGEHADAIWKAFIALPEQETYASRVLSHLAASAILADWRRAPSAFNMIPLENRVDRDYDMVVRAAFKMRRATLAVQMCKEASELGLAGMCRQTALVKSLGLGLFKTAVRVWNECFGDVHLHPESGRNSLPSHLVGLLDQDSHLPELIYKILNRLKATNTRLTAQERGCLMYMAQELSWRVIASGRIMSIITPEGLWRIFDNLAAAQLLEHKMLATAITTLASEGRVPRARHDLAIAIYRNSRLRFPDERVNAHVLNGLVRLCYRAEEKYEVFQYLFDEMRSLPKLEGRTLPGRAAYYGALRALSLQGNVAAVSSLYEDFITDHGALRSCGDLIPALYVHATVGDVAATKRVFDSVQTKYGFAPNIACWNVLILAHARSEEPIEAFSVFDHMAKQNIKPDAYTFSTLISIVAKKGDVTNVLDLLQKAMQHDLKDIRPMLASLVHAYCLNDDLESAKKLLANVHTFDMIGSPVNIWNQLLKHYAYRADVDAIKSTHRRMVSAGVELDQYSYGCLMAAFIRKGNTEAARNLLQDLHLDSKVVATPFLYSLILVGFEREGNRDMVRLLYQEMEDRFPRMTPSANLAMLKAEVRAGFSKEAARYDRETTPGRMHRPNLTEALNLLEQLGQTSTTTQPGRAASGPQPGFVREPAADAVPAIYSSAVAESLATSGQLPKPGLS</sequence>
<dbReference type="RefSeq" id="XP_018003533.1">
    <property type="nucleotide sequence ID" value="XM_018147232.1"/>
</dbReference>
<dbReference type="Gene3D" id="1.25.40.10">
    <property type="entry name" value="Tetratricopeptide repeat domain"/>
    <property type="match status" value="2"/>
</dbReference>
<dbReference type="PANTHER" id="PTHR47447">
    <property type="entry name" value="OS03G0856100 PROTEIN"/>
    <property type="match status" value="1"/>
</dbReference>
<feature type="compositionally biased region" description="Polar residues" evidence="6">
    <location>
        <begin position="89"/>
        <end position="122"/>
    </location>
</feature>
<evidence type="ECO:0000256" key="3">
    <source>
        <dbReference type="ARBA" id="ARBA00044493"/>
    </source>
</evidence>
<dbReference type="NCBIfam" id="TIGR00756">
    <property type="entry name" value="PPR"/>
    <property type="match status" value="1"/>
</dbReference>
<dbReference type="PROSITE" id="PS51375">
    <property type="entry name" value="PPR"/>
    <property type="match status" value="1"/>
</dbReference>
<feature type="region of interest" description="Disordered" evidence="6">
    <location>
        <begin position="76"/>
        <end position="128"/>
    </location>
</feature>
<name>A0A0N1H8U8_9EURO</name>
<dbReference type="Pfam" id="PF13041">
    <property type="entry name" value="PPR_2"/>
    <property type="match status" value="1"/>
</dbReference>
<comment type="subunit">
    <text evidence="4">Binds to mitochondrial small subunit 15S rRNA.</text>
</comment>
<protein>
    <submittedName>
        <fullName evidence="7">Pentatricopeptide repeat-containing protein</fullName>
    </submittedName>
</protein>
<reference evidence="7 8" key="1">
    <citation type="submission" date="2015-06" db="EMBL/GenBank/DDBJ databases">
        <title>Draft genome of the ant-associated black yeast Phialophora attae CBS 131958.</title>
        <authorList>
            <person name="Moreno L.F."/>
            <person name="Stielow B.J."/>
            <person name="de Hoog S."/>
            <person name="Vicente V.A."/>
            <person name="Weiss V.A."/>
            <person name="de Vries M."/>
            <person name="Cruz L.M."/>
            <person name="Souza E.M."/>
        </authorList>
    </citation>
    <scope>NUCLEOTIDE SEQUENCE [LARGE SCALE GENOMIC DNA]</scope>
    <source>
        <strain evidence="7 8">CBS 131958</strain>
    </source>
</reference>
<comment type="caution">
    <text evidence="7">The sequence shown here is derived from an EMBL/GenBank/DDBJ whole genome shotgun (WGS) entry which is preliminary data.</text>
</comment>
<dbReference type="Pfam" id="PF01535">
    <property type="entry name" value="PPR"/>
    <property type="match status" value="1"/>
</dbReference>
<feature type="repeat" description="PPR" evidence="5">
    <location>
        <begin position="592"/>
        <end position="626"/>
    </location>
</feature>
<dbReference type="VEuPathDB" id="FungiDB:AB675_6907"/>